<feature type="domain" description="C2H2-type" evidence="13">
    <location>
        <begin position="584"/>
        <end position="612"/>
    </location>
</feature>
<evidence type="ECO:0000256" key="8">
    <source>
        <dbReference type="ARBA" id="ARBA00023125"/>
    </source>
</evidence>
<evidence type="ECO:0000313" key="15">
    <source>
        <dbReference type="RefSeq" id="XP_018009660.1"/>
    </source>
</evidence>
<dbReference type="KEGG" id="hazt:108667180"/>
<dbReference type="GO" id="GO:0005634">
    <property type="term" value="C:nucleus"/>
    <property type="evidence" value="ECO:0007669"/>
    <property type="project" value="UniProtKB-SubCell"/>
</dbReference>
<evidence type="ECO:0000256" key="9">
    <source>
        <dbReference type="ARBA" id="ARBA00023163"/>
    </source>
</evidence>
<evidence type="ECO:0000256" key="4">
    <source>
        <dbReference type="ARBA" id="ARBA00022737"/>
    </source>
</evidence>
<organism evidence="14 15">
    <name type="scientific">Hyalella azteca</name>
    <name type="common">Amphipod</name>
    <dbReference type="NCBI Taxonomy" id="294128"/>
    <lineage>
        <taxon>Eukaryota</taxon>
        <taxon>Metazoa</taxon>
        <taxon>Ecdysozoa</taxon>
        <taxon>Arthropoda</taxon>
        <taxon>Crustacea</taxon>
        <taxon>Multicrustacea</taxon>
        <taxon>Malacostraca</taxon>
        <taxon>Eumalacostraca</taxon>
        <taxon>Peracarida</taxon>
        <taxon>Amphipoda</taxon>
        <taxon>Senticaudata</taxon>
        <taxon>Talitrida</taxon>
        <taxon>Talitroidea</taxon>
        <taxon>Hyalellidae</taxon>
        <taxon>Hyalella</taxon>
    </lineage>
</organism>
<evidence type="ECO:0000313" key="14">
    <source>
        <dbReference type="Proteomes" id="UP000694843"/>
    </source>
</evidence>
<feature type="domain" description="C2H2-type" evidence="13">
    <location>
        <begin position="700"/>
        <end position="728"/>
    </location>
</feature>
<name>A0A8B7N7Q1_HYAAZ</name>
<dbReference type="InterPro" id="IPR013087">
    <property type="entry name" value="Znf_C2H2_type"/>
</dbReference>
<comment type="subcellular location">
    <subcellularLocation>
        <location evidence="1">Nucleus</location>
    </subcellularLocation>
</comment>
<dbReference type="Proteomes" id="UP000694843">
    <property type="component" value="Unplaced"/>
</dbReference>
<evidence type="ECO:0000256" key="10">
    <source>
        <dbReference type="ARBA" id="ARBA00023242"/>
    </source>
</evidence>
<dbReference type="FunFam" id="3.30.160.60:FF:000100">
    <property type="entry name" value="Zinc finger 45-like"/>
    <property type="match status" value="1"/>
</dbReference>
<dbReference type="RefSeq" id="XP_018009660.1">
    <property type="nucleotide sequence ID" value="XM_018154171.2"/>
</dbReference>
<evidence type="ECO:0000256" key="12">
    <source>
        <dbReference type="SAM" id="MobiDB-lite"/>
    </source>
</evidence>
<dbReference type="FunFam" id="3.30.160.60:FF:000075">
    <property type="entry name" value="Putative zinc finger protein 536"/>
    <property type="match status" value="1"/>
</dbReference>
<dbReference type="GO" id="GO:0008270">
    <property type="term" value="F:zinc ion binding"/>
    <property type="evidence" value="ECO:0007669"/>
    <property type="project" value="UniProtKB-KW"/>
</dbReference>
<feature type="region of interest" description="Disordered" evidence="12">
    <location>
        <begin position="320"/>
        <end position="353"/>
    </location>
</feature>
<accession>A0A8B7N7Q1</accession>
<keyword evidence="9" id="KW-0804">Transcription</keyword>
<evidence type="ECO:0000256" key="3">
    <source>
        <dbReference type="ARBA" id="ARBA00022723"/>
    </source>
</evidence>
<dbReference type="AlphaFoldDB" id="A0A8B7N7Q1"/>
<proteinExistence type="inferred from homology"/>
<sequence>MKELPALQESSDAVKLGAGVELCHHTAEDCRQMEHSFPSCVMEAVKIEPRDEQQSNCDLGLPAGFLEVEKEEPFFMEEDSTTVTDFKPFQIPFVGLDSLKAEPVEAGASPSILQASLKAEPVEAGASPSILQASLKAEPVEVGASPSIIQASPANQELPTRAGIFTDVPKASETACLASTTLEVHNCGASMALPPSETSTSKGKSQTNEMEISSTEQESGEACSPNNGRLSPTSAPSVNCNVLSYNGTRTNQATQEASFKGKEAHNSLNFKRSKHLCIKFKKCSVLLTRIHVSENYKFVCSEGNENNICSEEIAFLEPHPKHGSKDLERPKMRSENLGKSGEPNSSEENELNFCKNTDSVRRTSLNRSKRLNASMREVISSTTSHVRRNKEKTLKCHVCAAAFRFKWQLVRHINAVHLKLRPHKCSKCDYASSEVTYLQTHLNSAHAELKQFKCTVCCINFSSPAFLQLHVINAHSAATKFQLDSYFAGADLMVKYYKCSDCTYAATSKNNLNSHIKHVHLKIKPQKCAVRAYAVTTENVIRGHIAVVHQKLRLYKCHECAYATAVKSRLTLHIKAVHLKIKPFKCDECDSSFSIKSNLTAHISSVHLKDRTHSCPHCSYSSCSKAGLATHIAIVHLELKPHKCPQCDFTGSSKGNLDYHVNAVHLKLRPHKCQTCKRGFYQKAHLEQHMKLVHMNLREHKCSQCDYAAGSRGDLTRHVDVVHLKIKKYECGVCEYSAAKKSGLISHVARKH</sequence>
<dbReference type="SMART" id="SM00355">
    <property type="entry name" value="ZnF_C2H2"/>
    <property type="match status" value="11"/>
</dbReference>
<keyword evidence="4" id="KW-0677">Repeat</keyword>
<feature type="domain" description="C2H2-type" evidence="13">
    <location>
        <begin position="423"/>
        <end position="451"/>
    </location>
</feature>
<keyword evidence="7" id="KW-0805">Transcription regulation</keyword>
<dbReference type="GeneID" id="108667180"/>
<protein>
    <submittedName>
        <fullName evidence="15">Zinc finger protein 85-like isoform X1</fullName>
    </submittedName>
</protein>
<reference evidence="15" key="1">
    <citation type="submission" date="2025-08" db="UniProtKB">
        <authorList>
            <consortium name="RefSeq"/>
        </authorList>
    </citation>
    <scope>IDENTIFICATION</scope>
    <source>
        <tissue evidence="15">Whole organism</tissue>
    </source>
</reference>
<feature type="region of interest" description="Disordered" evidence="12">
    <location>
        <begin position="190"/>
        <end position="235"/>
    </location>
</feature>
<evidence type="ECO:0000256" key="6">
    <source>
        <dbReference type="ARBA" id="ARBA00022833"/>
    </source>
</evidence>
<feature type="domain" description="C2H2-type" evidence="13">
    <location>
        <begin position="671"/>
        <end position="699"/>
    </location>
</feature>
<gene>
    <name evidence="15" type="primary">LOC108667180</name>
</gene>
<dbReference type="OrthoDB" id="6077919at2759"/>
<dbReference type="PROSITE" id="PS00028">
    <property type="entry name" value="ZINC_FINGER_C2H2_1"/>
    <property type="match status" value="4"/>
</dbReference>
<dbReference type="Gene3D" id="3.30.160.60">
    <property type="entry name" value="Classic Zinc Finger"/>
    <property type="match status" value="6"/>
</dbReference>
<keyword evidence="5 11" id="KW-0863">Zinc-finger</keyword>
<dbReference type="InterPro" id="IPR050826">
    <property type="entry name" value="Krueppel_C2H2_ZnFinger"/>
</dbReference>
<feature type="domain" description="C2H2-type" evidence="13">
    <location>
        <begin position="642"/>
        <end position="670"/>
    </location>
</feature>
<keyword evidence="3" id="KW-0479">Metal-binding</keyword>
<keyword evidence="8" id="KW-0238">DNA-binding</keyword>
<keyword evidence="6" id="KW-0862">Zinc</keyword>
<feature type="domain" description="C2H2-type" evidence="13">
    <location>
        <begin position="555"/>
        <end position="583"/>
    </location>
</feature>
<dbReference type="PANTHER" id="PTHR24377">
    <property type="entry name" value="IP01015P-RELATED"/>
    <property type="match status" value="1"/>
</dbReference>
<comment type="similarity">
    <text evidence="2">Belongs to the krueppel C2H2-type zinc-finger protein family.</text>
</comment>
<dbReference type="InterPro" id="IPR036236">
    <property type="entry name" value="Znf_C2H2_sf"/>
</dbReference>
<feature type="compositionally biased region" description="Polar residues" evidence="12">
    <location>
        <begin position="224"/>
        <end position="235"/>
    </location>
</feature>
<feature type="domain" description="C2H2-type" evidence="13">
    <location>
        <begin position="497"/>
        <end position="525"/>
    </location>
</feature>
<evidence type="ECO:0000256" key="7">
    <source>
        <dbReference type="ARBA" id="ARBA00023015"/>
    </source>
</evidence>
<evidence type="ECO:0000256" key="11">
    <source>
        <dbReference type="PROSITE-ProRule" id="PRU00042"/>
    </source>
</evidence>
<feature type="domain" description="C2H2-type" evidence="13">
    <location>
        <begin position="613"/>
        <end position="641"/>
    </location>
</feature>
<dbReference type="GO" id="GO:0003677">
    <property type="term" value="F:DNA binding"/>
    <property type="evidence" value="ECO:0007669"/>
    <property type="project" value="UniProtKB-KW"/>
</dbReference>
<dbReference type="PROSITE" id="PS50157">
    <property type="entry name" value="ZINC_FINGER_C2H2_2"/>
    <property type="match status" value="9"/>
</dbReference>
<evidence type="ECO:0000256" key="2">
    <source>
        <dbReference type="ARBA" id="ARBA00006991"/>
    </source>
</evidence>
<dbReference type="OMA" id="GIHERNH"/>
<evidence type="ECO:0000259" key="13">
    <source>
        <dbReference type="PROSITE" id="PS50157"/>
    </source>
</evidence>
<keyword evidence="14" id="KW-1185">Reference proteome</keyword>
<evidence type="ECO:0000256" key="1">
    <source>
        <dbReference type="ARBA" id="ARBA00004123"/>
    </source>
</evidence>
<feature type="compositionally biased region" description="Polar residues" evidence="12">
    <location>
        <begin position="196"/>
        <end position="217"/>
    </location>
</feature>
<feature type="domain" description="C2H2-type" evidence="13">
    <location>
        <begin position="394"/>
        <end position="422"/>
    </location>
</feature>
<keyword evidence="10" id="KW-0539">Nucleus</keyword>
<dbReference type="Pfam" id="PF00096">
    <property type="entry name" value="zf-C2H2"/>
    <property type="match status" value="2"/>
</dbReference>
<dbReference type="SUPFAM" id="SSF57667">
    <property type="entry name" value="beta-beta-alpha zinc fingers"/>
    <property type="match status" value="7"/>
</dbReference>
<evidence type="ECO:0000256" key="5">
    <source>
        <dbReference type="ARBA" id="ARBA00022771"/>
    </source>
</evidence>
<feature type="compositionally biased region" description="Basic and acidic residues" evidence="12">
    <location>
        <begin position="320"/>
        <end position="336"/>
    </location>
</feature>